<evidence type="ECO:0000313" key="2">
    <source>
        <dbReference type="EMBL" id="SKA68996.1"/>
    </source>
</evidence>
<gene>
    <name evidence="2" type="ORF">SAMN02745111_01719</name>
</gene>
<dbReference type="CDD" id="cd11614">
    <property type="entry name" value="SAF_CpaB_FlgA_like"/>
    <property type="match status" value="1"/>
</dbReference>
<keyword evidence="1" id="KW-0472">Membrane</keyword>
<name>A0A1T4VVL3_9FIRM</name>
<dbReference type="Proteomes" id="UP000190814">
    <property type="component" value="Unassembled WGS sequence"/>
</dbReference>
<keyword evidence="3" id="KW-1185">Reference proteome</keyword>
<keyword evidence="1" id="KW-0812">Transmembrane</keyword>
<feature type="transmembrane region" description="Helical" evidence="1">
    <location>
        <begin position="63"/>
        <end position="83"/>
    </location>
</feature>
<dbReference type="EMBL" id="FUXZ01000010">
    <property type="protein sequence ID" value="SKA68996.1"/>
    <property type="molecule type" value="Genomic_DNA"/>
</dbReference>
<evidence type="ECO:0000256" key="1">
    <source>
        <dbReference type="SAM" id="Phobius"/>
    </source>
</evidence>
<reference evidence="2 3" key="1">
    <citation type="submission" date="2017-02" db="EMBL/GenBank/DDBJ databases">
        <authorList>
            <person name="Peterson S.W."/>
        </authorList>
    </citation>
    <scope>NUCLEOTIDE SEQUENCE [LARGE SCALE GENOMIC DNA]</scope>
    <source>
        <strain evidence="2 3">ATCC 35992</strain>
    </source>
</reference>
<keyword evidence="1" id="KW-1133">Transmembrane helix</keyword>
<dbReference type="AlphaFoldDB" id="A0A1T4VVL3"/>
<protein>
    <submittedName>
        <fullName evidence="2">Uncharacterized protein</fullName>
    </submittedName>
</protein>
<accession>A0A1T4VVL3</accession>
<evidence type="ECO:0000313" key="3">
    <source>
        <dbReference type="Proteomes" id="UP000190814"/>
    </source>
</evidence>
<proteinExistence type="predicted"/>
<sequence>MKYKDIEKNKAYENLGMNEEEVNDLLADCIEKKQELKAGISDLSVRRIEKMKNNKHGDILKKALVASFSIIATGAILFSVSLYNRGEKTSDAAKDTMEAKYINAIVPKEDIKAGTPISLEDIKKKFVEKKVDLKTLDNPDNIVTSKEELIDKVNSGRLYAGETIDKYSLKVAYYYQSIKLNNDEIAYTIKVNEKEAIDGYISVGDKVDFLFIPRDIDDIRDYINGTGKYKNTEKNEGKKNSKLRKRNEDGKLLYGPNQDMILDDILSVFDAEVIPDIEILAISNYFDTTGEYYNVTLRLKKDDEKAIEKLDAMFGLEDCALLLHNSENVTDKKFLSSKLKDGEVAFTIKASERQGIDGYEEVGDTIDFLCMPGGGDDLRDYINGVGKYKDSRKNDSNIDRELIKREKDVETLFGPNQDMTLEEVYEYLDVKRYDNIEILAVSNHATGTEMYSNITLKLTEEQAKEIYKLISYFGEDSYTMAMNTKKTK</sequence>
<organism evidence="2 3">
    <name type="scientific">Eubacterium uniforme</name>
    <dbReference type="NCBI Taxonomy" id="39495"/>
    <lineage>
        <taxon>Bacteria</taxon>
        <taxon>Bacillati</taxon>
        <taxon>Bacillota</taxon>
        <taxon>Clostridia</taxon>
        <taxon>Eubacteriales</taxon>
        <taxon>Eubacteriaceae</taxon>
        <taxon>Eubacterium</taxon>
    </lineage>
</organism>
<dbReference type="RefSeq" id="WP_078766571.1">
    <property type="nucleotide sequence ID" value="NZ_FUXZ01000010.1"/>
</dbReference>